<feature type="region of interest" description="Disordered" evidence="2">
    <location>
        <begin position="129"/>
        <end position="151"/>
    </location>
</feature>
<reference evidence="3" key="1">
    <citation type="submission" date="2020-12" db="EMBL/GenBank/DDBJ databases">
        <title>Metabolic potential, ecology and presence of endohyphal bacteria is reflected in genomic diversity of Mucoromycotina.</title>
        <authorList>
            <person name="Muszewska A."/>
            <person name="Okrasinska A."/>
            <person name="Steczkiewicz K."/>
            <person name="Drgas O."/>
            <person name="Orlowska M."/>
            <person name="Perlinska-Lenart U."/>
            <person name="Aleksandrzak-Piekarczyk T."/>
            <person name="Szatraj K."/>
            <person name="Zielenkiewicz U."/>
            <person name="Pilsyk S."/>
            <person name="Malc E."/>
            <person name="Mieczkowski P."/>
            <person name="Kruszewska J.S."/>
            <person name="Biernat P."/>
            <person name="Pawlowska J."/>
        </authorList>
    </citation>
    <scope>NUCLEOTIDE SEQUENCE</scope>
    <source>
        <strain evidence="3">CBS 226.32</strain>
    </source>
</reference>
<dbReference type="SMART" id="SM00671">
    <property type="entry name" value="SEL1"/>
    <property type="match status" value="5"/>
</dbReference>
<evidence type="ECO:0000313" key="4">
    <source>
        <dbReference type="Proteomes" id="UP000650833"/>
    </source>
</evidence>
<accession>A0A8H7QUJ6</accession>
<dbReference type="InterPro" id="IPR011990">
    <property type="entry name" value="TPR-like_helical_dom_sf"/>
</dbReference>
<evidence type="ECO:0008006" key="5">
    <source>
        <dbReference type="Google" id="ProtNLM"/>
    </source>
</evidence>
<dbReference type="PANTHER" id="PTHR46430:SF2">
    <property type="entry name" value="CHITIN SYNTHASE REGULATORY FACTOR 4"/>
    <property type="match status" value="1"/>
</dbReference>
<dbReference type="Proteomes" id="UP000650833">
    <property type="component" value="Unassembled WGS sequence"/>
</dbReference>
<keyword evidence="1" id="KW-0677">Repeat</keyword>
<feature type="compositionally biased region" description="Low complexity" evidence="2">
    <location>
        <begin position="28"/>
        <end position="42"/>
    </location>
</feature>
<gene>
    <name evidence="3" type="ORF">INT46_010263</name>
</gene>
<dbReference type="EMBL" id="JAEPRC010000368">
    <property type="protein sequence ID" value="KAG2199023.1"/>
    <property type="molecule type" value="Genomic_DNA"/>
</dbReference>
<protein>
    <recommendedName>
        <fullName evidence="5">HCP-like protein</fullName>
    </recommendedName>
</protein>
<dbReference type="PANTHER" id="PTHR46430">
    <property type="entry name" value="PROTEIN SKT5-RELATED"/>
    <property type="match status" value="1"/>
</dbReference>
<dbReference type="SUPFAM" id="SSF81901">
    <property type="entry name" value="HCP-like"/>
    <property type="match status" value="2"/>
</dbReference>
<dbReference type="OrthoDB" id="272077at2759"/>
<feature type="compositionally biased region" description="Polar residues" evidence="2">
    <location>
        <begin position="43"/>
        <end position="58"/>
    </location>
</feature>
<evidence type="ECO:0000256" key="1">
    <source>
        <dbReference type="ARBA" id="ARBA00022737"/>
    </source>
</evidence>
<proteinExistence type="predicted"/>
<feature type="compositionally biased region" description="Polar residues" evidence="2">
    <location>
        <begin position="131"/>
        <end position="145"/>
    </location>
</feature>
<sequence>MSNFVMSQTNIVKRPVMATSYFPIYKSSSSNTTNTTITTNGSYLPTTPYTSYSNTFSSKPHKREKTEGSSGYDSDSSDEGGRRPMLPQQGLMLRITNPDMETEDNNTINDVDEHLKSPTAVVSHVNEAHRNQQQPTNVDLQTNKVPSLPPHLNKTNLKIGTMYSNPNLPYRESKSLAASMQDLPGNDAIATDKNEQKLITTDQQMVPSYHHQSNNGSSSVLYSSTFNDSYSEVTFPISPKTSTQLATEYAIKNSSKYAKVSYHLTNDPSAIKLYREMAEKTNDTTVQLMFAKYLLETANAFYPNTSATGYSAVVGSMWGLGTTTKKVQRPKPFLVVPNATEEASSFTHSINSSNKNKSFSIGTTTSLRSFYGDRTSTVAATLLVKQQILNDRHNKSNETTDHTRIQKRKALEDEGIKWIKRLTKLNVAEACYMQAHWMDKEMYGFKQNKAKSIQLHQTAAKADIPESAYAIAEYLQDEGKDDPARILKYYQFSADQGYVNAIYKMAMMTLKGQLGIRQSLIQGLKLMYDACKLCTEEFNEPLFTFGLMLTNDEQSQVDVPSSLSETYGGKAAGILYYERAANLNNDKAQSKLGSIYEHGLYGESMNFARAFFHYETAALNGNPKAMLGLCRLNNRGNHGPGDNNEAFRLENDVSGWLVATPINEDLSFQWCEKAAKAGLVDALALLGWFYERGFGSPRDFSRAEKYYRMAAEQGNAGARSRLMQTNNSITKQQHEVINKCITPMPQPKKRKNRDLSKKSNCYCM</sequence>
<dbReference type="Pfam" id="PF08238">
    <property type="entry name" value="Sel1"/>
    <property type="match status" value="7"/>
</dbReference>
<keyword evidence="4" id="KW-1185">Reference proteome</keyword>
<dbReference type="InterPro" id="IPR006597">
    <property type="entry name" value="Sel1-like"/>
</dbReference>
<organism evidence="3 4">
    <name type="scientific">Mucor plumbeus</name>
    <dbReference type="NCBI Taxonomy" id="97098"/>
    <lineage>
        <taxon>Eukaryota</taxon>
        <taxon>Fungi</taxon>
        <taxon>Fungi incertae sedis</taxon>
        <taxon>Mucoromycota</taxon>
        <taxon>Mucoromycotina</taxon>
        <taxon>Mucoromycetes</taxon>
        <taxon>Mucorales</taxon>
        <taxon>Mucorineae</taxon>
        <taxon>Mucoraceae</taxon>
        <taxon>Mucor</taxon>
    </lineage>
</organism>
<dbReference type="InterPro" id="IPR051726">
    <property type="entry name" value="Chitin_Synth_Reg"/>
</dbReference>
<comment type="caution">
    <text evidence="3">The sequence shown here is derived from an EMBL/GenBank/DDBJ whole genome shotgun (WGS) entry which is preliminary data.</text>
</comment>
<dbReference type="Gene3D" id="1.25.40.10">
    <property type="entry name" value="Tetratricopeptide repeat domain"/>
    <property type="match status" value="2"/>
</dbReference>
<evidence type="ECO:0000256" key="2">
    <source>
        <dbReference type="SAM" id="MobiDB-lite"/>
    </source>
</evidence>
<evidence type="ECO:0000313" key="3">
    <source>
        <dbReference type="EMBL" id="KAG2199023.1"/>
    </source>
</evidence>
<feature type="region of interest" description="Disordered" evidence="2">
    <location>
        <begin position="28"/>
        <end position="89"/>
    </location>
</feature>
<dbReference type="AlphaFoldDB" id="A0A8H7QUJ6"/>
<name>A0A8H7QUJ6_9FUNG</name>